<feature type="compositionally biased region" description="Basic and acidic residues" evidence="1">
    <location>
        <begin position="229"/>
        <end position="249"/>
    </location>
</feature>
<dbReference type="RefSeq" id="WP_331805672.1">
    <property type="nucleotide sequence ID" value="NZ_JAZHPM010000026.1"/>
</dbReference>
<evidence type="ECO:0000313" key="3">
    <source>
        <dbReference type="Proteomes" id="UP001356080"/>
    </source>
</evidence>
<organism evidence="2 3">
    <name type="scientific">Virgibacillus dokdonensis</name>
    <dbReference type="NCBI Taxonomy" id="302167"/>
    <lineage>
        <taxon>Bacteria</taxon>
        <taxon>Bacillati</taxon>
        <taxon>Bacillota</taxon>
        <taxon>Bacilli</taxon>
        <taxon>Bacillales</taxon>
        <taxon>Bacillaceae</taxon>
        <taxon>Virgibacillus</taxon>
    </lineage>
</organism>
<evidence type="ECO:0000313" key="2">
    <source>
        <dbReference type="EMBL" id="MEF2293124.1"/>
    </source>
</evidence>
<gene>
    <name evidence="2" type="ORF">V2W34_14075</name>
</gene>
<reference evidence="2 3" key="1">
    <citation type="submission" date="2024-01" db="EMBL/GenBank/DDBJ databases">
        <title>Survival strategy associated with biotechnological potential of Virgibacillus dokdonensis T4.6 isolated from salt-fermented shrimp paste.</title>
        <authorList>
            <person name="Doan T.V."/>
            <person name="Quach N.T."/>
            <person name="Phi Q.-T."/>
        </authorList>
    </citation>
    <scope>NUCLEOTIDE SEQUENCE [LARGE SCALE GENOMIC DNA]</scope>
    <source>
        <strain evidence="2 3">T4.6</strain>
    </source>
</reference>
<accession>A0ABU7VHJ9</accession>
<sequence>MKFGLNEAGVKSIVEAFSETTIDILNEAGDLYGLNDTGNFKNFGSWDLIFNRIKNAAILHDLIVIKKKRGIWKFIIILDVKTGTLLVFTKEKNIEKVIKDFGKENIHYFHAFVGLNSNPIDLANRQLELFSMITDEYEEKRIVEAQKILGEDYSSVKKVIFVTAKEEQKEITAVEARLYSPYFELLDSEDWSQYIAEKQYTHVLNLPDSESVDNDDEIVTIPKVRKEIQDSKKLTEERIPSQRKEQHEDKEEDNS</sequence>
<dbReference type="InterPro" id="IPR046028">
    <property type="entry name" value="DUF5986"/>
</dbReference>
<dbReference type="Proteomes" id="UP001356080">
    <property type="component" value="Unassembled WGS sequence"/>
</dbReference>
<protein>
    <submittedName>
        <fullName evidence="2">DUF5986 family protein</fullName>
    </submittedName>
</protein>
<dbReference type="Pfam" id="PF19448">
    <property type="entry name" value="DUF5986"/>
    <property type="match status" value="1"/>
</dbReference>
<evidence type="ECO:0000256" key="1">
    <source>
        <dbReference type="SAM" id="MobiDB-lite"/>
    </source>
</evidence>
<comment type="caution">
    <text evidence="2">The sequence shown here is derived from an EMBL/GenBank/DDBJ whole genome shotgun (WGS) entry which is preliminary data.</text>
</comment>
<dbReference type="EMBL" id="JAZHPM010000026">
    <property type="protein sequence ID" value="MEF2293124.1"/>
    <property type="molecule type" value="Genomic_DNA"/>
</dbReference>
<feature type="region of interest" description="Disordered" evidence="1">
    <location>
        <begin position="229"/>
        <end position="255"/>
    </location>
</feature>
<proteinExistence type="predicted"/>
<name>A0ABU7VHJ9_9BACI</name>
<keyword evidence="3" id="KW-1185">Reference proteome</keyword>